<dbReference type="PRINTS" id="PR00738">
    <property type="entry name" value="GLHYDRLASE20"/>
</dbReference>
<dbReference type="InterPro" id="IPR029018">
    <property type="entry name" value="Hex-like_dom2"/>
</dbReference>
<proteinExistence type="inferred from homology"/>
<dbReference type="Pfam" id="PF00728">
    <property type="entry name" value="Glyco_hydro_20"/>
    <property type="match status" value="1"/>
</dbReference>
<dbReference type="GO" id="GO:0016020">
    <property type="term" value="C:membrane"/>
    <property type="evidence" value="ECO:0007669"/>
    <property type="project" value="TreeGrafter"/>
</dbReference>
<name>A0A1G7BJZ5_NIADE</name>
<feature type="domain" description="Beta-hexosaminidase bacterial type N-terminal" evidence="8">
    <location>
        <begin position="31"/>
        <end position="158"/>
    </location>
</feature>
<protein>
    <recommendedName>
        <fullName evidence="3">beta-N-acetylhexosaminidase</fullName>
        <ecNumber evidence="3">3.2.1.52</ecNumber>
    </recommendedName>
</protein>
<evidence type="ECO:0000256" key="4">
    <source>
        <dbReference type="ARBA" id="ARBA00022801"/>
    </source>
</evidence>
<dbReference type="Proteomes" id="UP000198757">
    <property type="component" value="Unassembled WGS sequence"/>
</dbReference>
<evidence type="ECO:0000313" key="9">
    <source>
        <dbReference type="EMBL" id="SDE27257.1"/>
    </source>
</evidence>
<dbReference type="CDD" id="cd06563">
    <property type="entry name" value="GH20_chitobiase-like"/>
    <property type="match status" value="1"/>
</dbReference>
<dbReference type="GO" id="GO:0005975">
    <property type="term" value="P:carbohydrate metabolic process"/>
    <property type="evidence" value="ECO:0007669"/>
    <property type="project" value="InterPro"/>
</dbReference>
<accession>A0A1G7BJZ5</accession>
<evidence type="ECO:0000259" key="8">
    <source>
        <dbReference type="Pfam" id="PF02838"/>
    </source>
</evidence>
<comment type="similarity">
    <text evidence="2">Belongs to the glycosyl hydrolase 20 family.</text>
</comment>
<dbReference type="RefSeq" id="WP_245729442.1">
    <property type="nucleotide sequence ID" value="NZ_FMZO01000030.1"/>
</dbReference>
<comment type="catalytic activity">
    <reaction evidence="1">
        <text>Hydrolysis of terminal non-reducing N-acetyl-D-hexosamine residues in N-acetyl-beta-D-hexosaminides.</text>
        <dbReference type="EC" id="3.2.1.52"/>
    </reaction>
</comment>
<dbReference type="InterPro" id="IPR025705">
    <property type="entry name" value="Beta_hexosaminidase_sua/sub"/>
</dbReference>
<evidence type="ECO:0000313" key="10">
    <source>
        <dbReference type="Proteomes" id="UP000198757"/>
    </source>
</evidence>
<evidence type="ECO:0000256" key="6">
    <source>
        <dbReference type="PIRSR" id="PIRSR625705-1"/>
    </source>
</evidence>
<dbReference type="GO" id="GO:0004563">
    <property type="term" value="F:beta-N-acetylhexosaminidase activity"/>
    <property type="evidence" value="ECO:0007669"/>
    <property type="project" value="UniProtKB-EC"/>
</dbReference>
<evidence type="ECO:0000259" key="7">
    <source>
        <dbReference type="Pfam" id="PF00728"/>
    </source>
</evidence>
<evidence type="ECO:0000256" key="2">
    <source>
        <dbReference type="ARBA" id="ARBA00006285"/>
    </source>
</evidence>
<dbReference type="EC" id="3.2.1.52" evidence="3"/>
<feature type="active site" description="Proton donor" evidence="6">
    <location>
        <position position="359"/>
    </location>
</feature>
<keyword evidence="4" id="KW-0378">Hydrolase</keyword>
<dbReference type="PANTHER" id="PTHR22600">
    <property type="entry name" value="BETA-HEXOSAMINIDASE"/>
    <property type="match status" value="1"/>
</dbReference>
<sequence length="565" mass="63880">MARYFSGSSQRNALALVMLFFVVNAVAQQVNMIPRPAGITQGEGYFLLDPSAKIYIADAAAKKTGALLNDYIKARYGFTLPVQRGRGSASGKAIIFRIARLGPAQIPGAYQLQVTGKAIRITGNDAEGAFYGMQSLIRLLPFEKVSRLPVPVVQITDHPRFAYRGLNLDVSRHFFPVSYLKRYLDIMAAYKMNVFHWHLTDDQGWRIEIKKYPLLTQTGAGRNGTIRGYYPGTGSDNSPYRGYYTQEEIKEVVAYAAERYITVIPEIEMPGHSSAAIAAYPSLSCFPGRTTMIPLNMVALKTVQQAQETGRKKFVQETWGVFDDVYCAGKDATFAFLQDVLDEVLPLFPSKYIHIGGDECPKTNWKQCPQCQKRMKEEQLKDEHALQSYFIRRIEKYLNSKGRQIIGWDEILEGGLAPNAAVMSWRGEQGGIEAARQKHTVIMTPANFCYLNRKGLEKEDSLTAPALLPIERVYQYNPVPSSLTPEEATYIIGAQASVWTEYIANAAKLEYMLFPRLSAMSEVLWTDVENKSWPDFQKRVQYEQKRYQWLGLHYNQKILSGLLEK</sequence>
<dbReference type="GO" id="GO:0030203">
    <property type="term" value="P:glycosaminoglycan metabolic process"/>
    <property type="evidence" value="ECO:0007669"/>
    <property type="project" value="TreeGrafter"/>
</dbReference>
<gene>
    <name evidence="9" type="ORF">SAMN04487894_13028</name>
</gene>
<dbReference type="Pfam" id="PF02838">
    <property type="entry name" value="Glyco_hydro_20b"/>
    <property type="match status" value="1"/>
</dbReference>
<keyword evidence="5" id="KW-0326">Glycosidase</keyword>
<evidence type="ECO:0000256" key="5">
    <source>
        <dbReference type="ARBA" id="ARBA00023295"/>
    </source>
</evidence>
<dbReference type="AlphaFoldDB" id="A0A1G7BJZ5"/>
<dbReference type="STRING" id="1285928.SAMN04487894_13028"/>
<organism evidence="9 10">
    <name type="scientific">Niabella drilacis (strain DSM 25811 / CCM 8410 / CCUG 62505 / LMG 26954 / E90)</name>
    <dbReference type="NCBI Taxonomy" id="1285928"/>
    <lineage>
        <taxon>Bacteria</taxon>
        <taxon>Pseudomonadati</taxon>
        <taxon>Bacteroidota</taxon>
        <taxon>Chitinophagia</taxon>
        <taxon>Chitinophagales</taxon>
        <taxon>Chitinophagaceae</taxon>
        <taxon>Niabella</taxon>
    </lineage>
</organism>
<evidence type="ECO:0000256" key="1">
    <source>
        <dbReference type="ARBA" id="ARBA00001231"/>
    </source>
</evidence>
<dbReference type="InterPro" id="IPR015883">
    <property type="entry name" value="Glyco_hydro_20_cat"/>
</dbReference>
<dbReference type="InterPro" id="IPR015882">
    <property type="entry name" value="HEX_bac_N"/>
</dbReference>
<dbReference type="EMBL" id="FMZO01000030">
    <property type="protein sequence ID" value="SDE27257.1"/>
    <property type="molecule type" value="Genomic_DNA"/>
</dbReference>
<dbReference type="SUPFAM" id="SSF51445">
    <property type="entry name" value="(Trans)glycosidases"/>
    <property type="match status" value="1"/>
</dbReference>
<dbReference type="PANTHER" id="PTHR22600:SF57">
    <property type="entry name" value="BETA-N-ACETYLHEXOSAMINIDASE"/>
    <property type="match status" value="1"/>
</dbReference>
<dbReference type="SUPFAM" id="SSF55545">
    <property type="entry name" value="beta-N-acetylhexosaminidase-like domain"/>
    <property type="match status" value="1"/>
</dbReference>
<dbReference type="Gene3D" id="3.20.20.80">
    <property type="entry name" value="Glycosidases"/>
    <property type="match status" value="1"/>
</dbReference>
<evidence type="ECO:0000256" key="3">
    <source>
        <dbReference type="ARBA" id="ARBA00012663"/>
    </source>
</evidence>
<feature type="domain" description="Glycoside hydrolase family 20 catalytic" evidence="7">
    <location>
        <begin position="161"/>
        <end position="527"/>
    </location>
</feature>
<dbReference type="Gene3D" id="3.30.379.10">
    <property type="entry name" value="Chitobiase/beta-hexosaminidase domain 2-like"/>
    <property type="match status" value="1"/>
</dbReference>
<reference evidence="10" key="1">
    <citation type="submission" date="2016-10" db="EMBL/GenBank/DDBJ databases">
        <authorList>
            <person name="Varghese N."/>
            <person name="Submissions S."/>
        </authorList>
    </citation>
    <scope>NUCLEOTIDE SEQUENCE [LARGE SCALE GENOMIC DNA]</scope>
    <source>
        <strain evidence="10">DSM 25811 / CCM 8410 / LMG 26954 / E90</strain>
    </source>
</reference>
<dbReference type="InterPro" id="IPR017853">
    <property type="entry name" value="GH"/>
</dbReference>
<keyword evidence="10" id="KW-1185">Reference proteome</keyword>